<protein>
    <submittedName>
        <fullName evidence="2">ATPase BadF/BadG/BcrA/BcrD type</fullName>
    </submittedName>
</protein>
<gene>
    <name evidence="2" type="ORF">PaecuDRAFT_2831</name>
</gene>
<accession>E0IBA4</accession>
<name>E0IBA4_9BACL</name>
<evidence type="ECO:0000313" key="3">
    <source>
        <dbReference type="Proteomes" id="UP000005387"/>
    </source>
</evidence>
<dbReference type="RefSeq" id="WP_006038821.1">
    <property type="nucleotide sequence ID" value="NZ_AEDD01000007.1"/>
</dbReference>
<dbReference type="eggNOG" id="COG2971">
    <property type="taxonomic scope" value="Bacteria"/>
</dbReference>
<dbReference type="Proteomes" id="UP000005387">
    <property type="component" value="Unassembled WGS sequence"/>
</dbReference>
<dbReference type="STRING" id="717606.PaecuDRAFT_2831"/>
<evidence type="ECO:0000313" key="2">
    <source>
        <dbReference type="EMBL" id="EFM10395.1"/>
    </source>
</evidence>
<organism evidence="2 3">
    <name type="scientific">Paenibacillus curdlanolyticus YK9</name>
    <dbReference type="NCBI Taxonomy" id="717606"/>
    <lineage>
        <taxon>Bacteria</taxon>
        <taxon>Bacillati</taxon>
        <taxon>Bacillota</taxon>
        <taxon>Bacilli</taxon>
        <taxon>Bacillales</taxon>
        <taxon>Paenibacillaceae</taxon>
        <taxon>Paenibacillus</taxon>
    </lineage>
</organism>
<dbReference type="Pfam" id="PF01869">
    <property type="entry name" value="BcrAD_BadFG"/>
    <property type="match status" value="1"/>
</dbReference>
<dbReference type="InterPro" id="IPR043129">
    <property type="entry name" value="ATPase_NBD"/>
</dbReference>
<dbReference type="OrthoDB" id="9772633at2"/>
<dbReference type="PANTHER" id="PTHR43190">
    <property type="entry name" value="N-ACETYL-D-GLUCOSAMINE KINASE"/>
    <property type="match status" value="1"/>
</dbReference>
<dbReference type="InterPro" id="IPR052519">
    <property type="entry name" value="Euk-type_GlcNAc_Kinase"/>
</dbReference>
<sequence length="329" mass="34829">MTVYLGIDSGGSKTYALLTDVHGNILGKGKGGRGNHQNGRDEAESSIRAATAQALEQAGLSREDVTHACFGLAGADRETDYQILRPLIASLDFPRWSIECDTLIGLRAGTTRPYGIGIICGTGTNCVGINPAGTSFQCGGFNYMYGDFGGGGALNIEAFRSVIRAWDGREQPTVLTPLLLDLLGYPDVETMYNDYLDHDKAVPLDAARLLFQAAAQNDAVAIAILNRQGAELGKSASAVVRKLGMNGDTFDVVLAGSLVTRGDTGGWIRGAIEQATLAVAPHARIVTLATEPVVGAVWRAMEAAGQTVTPDIHRKMSAYSEFNQLPEGI</sequence>
<feature type="domain" description="ATPase BadF/BadG/BcrA/BcrD type" evidence="1">
    <location>
        <begin position="5"/>
        <end position="297"/>
    </location>
</feature>
<dbReference type="SUPFAM" id="SSF53067">
    <property type="entry name" value="Actin-like ATPase domain"/>
    <property type="match status" value="2"/>
</dbReference>
<proteinExistence type="predicted"/>
<keyword evidence="3" id="KW-1185">Reference proteome</keyword>
<dbReference type="EMBL" id="AEDD01000007">
    <property type="protein sequence ID" value="EFM10395.1"/>
    <property type="molecule type" value="Genomic_DNA"/>
</dbReference>
<dbReference type="Gene3D" id="3.30.420.40">
    <property type="match status" value="2"/>
</dbReference>
<dbReference type="CDD" id="cd24007">
    <property type="entry name" value="ASKHA_NBD_eukNAGK-like"/>
    <property type="match status" value="1"/>
</dbReference>
<reference evidence="2 3" key="1">
    <citation type="submission" date="2010-07" db="EMBL/GenBank/DDBJ databases">
        <title>The draft genome of Paenibacillus curdlanolyticus YK9.</title>
        <authorList>
            <consortium name="US DOE Joint Genome Institute (JGI-PGF)"/>
            <person name="Lucas S."/>
            <person name="Copeland A."/>
            <person name="Lapidus A."/>
            <person name="Cheng J.-F."/>
            <person name="Bruce D."/>
            <person name="Goodwin L."/>
            <person name="Pitluck S."/>
            <person name="Land M.L."/>
            <person name="Hauser L."/>
            <person name="Chang Y.-J."/>
            <person name="Jeffries C."/>
            <person name="Anderson I.J."/>
            <person name="Johnson E."/>
            <person name="Loganathan U."/>
            <person name="Mulhopadhyay B."/>
            <person name="Kyrpides N."/>
            <person name="Woyke T.J."/>
        </authorList>
    </citation>
    <scope>NUCLEOTIDE SEQUENCE [LARGE SCALE GENOMIC DNA]</scope>
    <source>
        <strain evidence="2 3">YK9</strain>
    </source>
</reference>
<dbReference type="AlphaFoldDB" id="E0IBA4"/>
<evidence type="ECO:0000259" key="1">
    <source>
        <dbReference type="Pfam" id="PF01869"/>
    </source>
</evidence>
<dbReference type="InterPro" id="IPR002731">
    <property type="entry name" value="ATPase_BadF"/>
</dbReference>
<dbReference type="PANTHER" id="PTHR43190:SF3">
    <property type="entry name" value="N-ACETYL-D-GLUCOSAMINE KINASE"/>
    <property type="match status" value="1"/>
</dbReference>